<dbReference type="KEGG" id="xbc:ELE36_16225"/>
<reference evidence="2 3" key="1">
    <citation type="submission" date="2019-01" db="EMBL/GenBank/DDBJ databases">
        <title>Pseudolysobacter antarctica gen. nov., sp. nov., isolated from Fildes Peninsula, Antarctica.</title>
        <authorList>
            <person name="Wei Z."/>
            <person name="Peng F."/>
        </authorList>
    </citation>
    <scope>NUCLEOTIDE SEQUENCE [LARGE SCALE GENOMIC DNA]</scope>
    <source>
        <strain evidence="2 3">AQ6-296</strain>
    </source>
</reference>
<dbReference type="OrthoDB" id="6849797at2"/>
<proteinExistence type="predicted"/>
<evidence type="ECO:0008006" key="4">
    <source>
        <dbReference type="Google" id="ProtNLM"/>
    </source>
</evidence>
<evidence type="ECO:0000313" key="2">
    <source>
        <dbReference type="EMBL" id="QBB71776.1"/>
    </source>
</evidence>
<protein>
    <recommendedName>
        <fullName evidence="4">Delta-60 repeat domain-containing protein</fullName>
    </recommendedName>
</protein>
<dbReference type="Gene3D" id="2.80.10.50">
    <property type="match status" value="1"/>
</dbReference>
<dbReference type="RefSeq" id="WP_129835118.1">
    <property type="nucleotide sequence ID" value="NZ_CP035704.1"/>
</dbReference>
<feature type="region of interest" description="Disordered" evidence="1">
    <location>
        <begin position="1"/>
        <end position="23"/>
    </location>
</feature>
<keyword evidence="3" id="KW-1185">Reference proteome</keyword>
<evidence type="ECO:0000256" key="1">
    <source>
        <dbReference type="SAM" id="MobiDB-lite"/>
    </source>
</evidence>
<dbReference type="Proteomes" id="UP000291562">
    <property type="component" value="Chromosome"/>
</dbReference>
<organism evidence="2 3">
    <name type="scientific">Pseudolysobacter antarcticus</name>
    <dbReference type="NCBI Taxonomy" id="2511995"/>
    <lineage>
        <taxon>Bacteria</taxon>
        <taxon>Pseudomonadati</taxon>
        <taxon>Pseudomonadota</taxon>
        <taxon>Gammaproteobacteria</taxon>
        <taxon>Lysobacterales</taxon>
        <taxon>Rhodanobacteraceae</taxon>
        <taxon>Pseudolysobacter</taxon>
    </lineage>
</organism>
<accession>A0A411HMS7</accession>
<evidence type="ECO:0000313" key="3">
    <source>
        <dbReference type="Proteomes" id="UP000291562"/>
    </source>
</evidence>
<sequence length="559" mass="58761">MTRHSIRSFSPRKSADTASPATSGQRAQSVGLRCSRFLFVLCALLITTASIHAQIYRADVDFNGGNYFVDAFSGSATDTYRGKKLVHLDNGDVVVAGLVPNMRGGNAGGLGLVRYNAAGQRVTWANPGATGFDGNQYVVYDANTLVPRPIDDVKDIVVSGNLLFVLVDVQGYGLHFSGNPPMPVPAFTRYASDVMVFNTDGKFLSSVEMGSTLADEGDPRNFFGGGIAVYQNSLLLSDGGVSLVFAGSAIESNVSRPVFQRFSLDATDGSLTSVTGIVYPNPGNYCPTNRGCEINGLALGGRLTVTGPPRIYLGGSRQATLGDNADWDFMVMRVSSNGAPDTSFNTAGVNVMPFNIAPGNLGDHGRSIAVLGSNGTTTNERIFVGGDVAVNCGDGMGVVKFNGDGTPDSTFGSGGLAKRYFGSEYSSSGCMVPRTDNYTHSITLAEGLIAFAGQRNTAPFFISPDSVDGVVAFMDMQSGSLISFDIYPYAETAGGSRSRHSGLWGIVAAGHGAFTATGDVRYFTSSGSSVSGKMQYATLRFSDRIFRSTLGHGDDPVTP</sequence>
<dbReference type="AlphaFoldDB" id="A0A411HMS7"/>
<gene>
    <name evidence="2" type="ORF">ELE36_16225</name>
</gene>
<dbReference type="EMBL" id="CP035704">
    <property type="protein sequence ID" value="QBB71776.1"/>
    <property type="molecule type" value="Genomic_DNA"/>
</dbReference>
<name>A0A411HMS7_9GAMM</name>